<dbReference type="AlphaFoldDB" id="A0A4Y2MWS7"/>
<name>A0A4Y2MWS7_ARAVE</name>
<protein>
    <submittedName>
        <fullName evidence="1">Uncharacterized protein</fullName>
    </submittedName>
</protein>
<reference evidence="1 2" key="1">
    <citation type="journal article" date="2019" name="Sci. Rep.">
        <title>Orb-weaving spider Araneus ventricosus genome elucidates the spidroin gene catalogue.</title>
        <authorList>
            <person name="Kono N."/>
            <person name="Nakamura H."/>
            <person name="Ohtoshi R."/>
            <person name="Moran D.A.P."/>
            <person name="Shinohara A."/>
            <person name="Yoshida Y."/>
            <person name="Fujiwara M."/>
            <person name="Mori M."/>
            <person name="Tomita M."/>
            <person name="Arakawa K."/>
        </authorList>
    </citation>
    <scope>NUCLEOTIDE SEQUENCE [LARGE SCALE GENOMIC DNA]</scope>
</reference>
<dbReference type="Proteomes" id="UP000499080">
    <property type="component" value="Unassembled WGS sequence"/>
</dbReference>
<evidence type="ECO:0000313" key="1">
    <source>
        <dbReference type="EMBL" id="GBN30307.1"/>
    </source>
</evidence>
<sequence>MYVQVNVFMHISFKHSTFHWGQHEYVSEKPPDKYAVSRFPGGYSNSWALPSAADSACFLREGSDCRRWWPLSLRPQHSSCCSDRHSDKPEGLALGRGDFDMSYKLFPSVTSPH</sequence>
<evidence type="ECO:0000313" key="2">
    <source>
        <dbReference type="Proteomes" id="UP000499080"/>
    </source>
</evidence>
<proteinExistence type="predicted"/>
<organism evidence="1 2">
    <name type="scientific">Araneus ventricosus</name>
    <name type="common">Orbweaver spider</name>
    <name type="synonym">Epeira ventricosa</name>
    <dbReference type="NCBI Taxonomy" id="182803"/>
    <lineage>
        <taxon>Eukaryota</taxon>
        <taxon>Metazoa</taxon>
        <taxon>Ecdysozoa</taxon>
        <taxon>Arthropoda</taxon>
        <taxon>Chelicerata</taxon>
        <taxon>Arachnida</taxon>
        <taxon>Araneae</taxon>
        <taxon>Araneomorphae</taxon>
        <taxon>Entelegynae</taxon>
        <taxon>Araneoidea</taxon>
        <taxon>Araneidae</taxon>
        <taxon>Araneus</taxon>
    </lineage>
</organism>
<accession>A0A4Y2MWS7</accession>
<gene>
    <name evidence="1" type="ORF">AVEN_217001_1</name>
</gene>
<comment type="caution">
    <text evidence="1">The sequence shown here is derived from an EMBL/GenBank/DDBJ whole genome shotgun (WGS) entry which is preliminary data.</text>
</comment>
<keyword evidence="2" id="KW-1185">Reference proteome</keyword>
<dbReference type="EMBL" id="BGPR01007894">
    <property type="protein sequence ID" value="GBN30307.1"/>
    <property type="molecule type" value="Genomic_DNA"/>
</dbReference>